<evidence type="ECO:0000313" key="3">
    <source>
        <dbReference type="Proteomes" id="UP000682403"/>
    </source>
</evidence>
<name>A0ABS5LH88_9BACI</name>
<feature type="coiled-coil region" evidence="1">
    <location>
        <begin position="39"/>
        <end position="81"/>
    </location>
</feature>
<dbReference type="EMBL" id="JAGVRK010000001">
    <property type="protein sequence ID" value="MBS2970126.1"/>
    <property type="molecule type" value="Genomic_DNA"/>
</dbReference>
<sequence length="87" mass="10526">MATRQSVEEYMQMCTDTYNYAKEQFESGAKQEHYHDQEYTEAQSKLEDAVNELNKLTLSCDDQQKEQLYRMRLQLQQLQNEMILQRH</sequence>
<dbReference type="RefSeq" id="WP_035409777.1">
    <property type="nucleotide sequence ID" value="NZ_JAGVRK010000001.1"/>
</dbReference>
<reference evidence="2 3" key="1">
    <citation type="submission" date="2021-04" db="EMBL/GenBank/DDBJ databases">
        <title>Metabacillus sp. strain KIGAM252 whole genome sequence.</title>
        <authorList>
            <person name="Seo M.-J."/>
            <person name="Cho E.-S."/>
            <person name="Hwang C.Y."/>
            <person name="Yoon D.J."/>
        </authorList>
    </citation>
    <scope>NUCLEOTIDE SEQUENCE [LARGE SCALE GENOMIC DNA]</scope>
    <source>
        <strain evidence="2 3">KIGAM252</strain>
    </source>
</reference>
<evidence type="ECO:0000256" key="1">
    <source>
        <dbReference type="SAM" id="Coils"/>
    </source>
</evidence>
<proteinExistence type="predicted"/>
<organism evidence="2 3">
    <name type="scientific">Metabacillus flavus</name>
    <dbReference type="NCBI Taxonomy" id="2823519"/>
    <lineage>
        <taxon>Bacteria</taxon>
        <taxon>Bacillati</taxon>
        <taxon>Bacillota</taxon>
        <taxon>Bacilli</taxon>
        <taxon>Bacillales</taxon>
        <taxon>Bacillaceae</taxon>
        <taxon>Metabacillus</taxon>
    </lineage>
</organism>
<protein>
    <submittedName>
        <fullName evidence="2">YtzC family protein</fullName>
    </submittedName>
</protein>
<evidence type="ECO:0000313" key="2">
    <source>
        <dbReference type="EMBL" id="MBS2970126.1"/>
    </source>
</evidence>
<gene>
    <name evidence="2" type="ORF">J9317_15250</name>
</gene>
<accession>A0ABS5LH88</accession>
<comment type="caution">
    <text evidence="2">The sequence shown here is derived from an EMBL/GenBank/DDBJ whole genome shotgun (WGS) entry which is preliminary data.</text>
</comment>
<keyword evidence="1" id="KW-0175">Coiled coil</keyword>
<dbReference type="Proteomes" id="UP000682403">
    <property type="component" value="Unassembled WGS sequence"/>
</dbReference>
<keyword evidence="3" id="KW-1185">Reference proteome</keyword>
<dbReference type="InterPro" id="IPR019668">
    <property type="entry name" value="Uncharacterised_YtzC"/>
</dbReference>
<dbReference type="Pfam" id="PF10732">
    <property type="entry name" value="DUF2524"/>
    <property type="match status" value="1"/>
</dbReference>